<evidence type="ECO:0000313" key="15">
    <source>
        <dbReference type="Proteomes" id="UP001165342"/>
    </source>
</evidence>
<comment type="similarity">
    <text evidence="4">Belongs to the peptidase M1 family.</text>
</comment>
<keyword evidence="11" id="KW-0862">Zinc</keyword>
<evidence type="ECO:0000256" key="12">
    <source>
        <dbReference type="ARBA" id="ARBA00023049"/>
    </source>
</evidence>
<keyword evidence="9" id="KW-0479">Metal-binding</keyword>
<dbReference type="InterPro" id="IPR016024">
    <property type="entry name" value="ARM-type_fold"/>
</dbReference>
<dbReference type="InterPro" id="IPR049980">
    <property type="entry name" value="LTA4H_cat"/>
</dbReference>
<dbReference type="SMART" id="SM01263">
    <property type="entry name" value="Leuk-A4-hydro_C"/>
    <property type="match status" value="1"/>
</dbReference>
<evidence type="ECO:0000256" key="7">
    <source>
        <dbReference type="ARBA" id="ARBA00022490"/>
    </source>
</evidence>
<dbReference type="SUPFAM" id="SSF63737">
    <property type="entry name" value="Leukotriene A4 hydrolase N-terminal domain"/>
    <property type="match status" value="1"/>
</dbReference>
<dbReference type="InterPro" id="IPR015211">
    <property type="entry name" value="Peptidase_M1_C"/>
</dbReference>
<name>A0ABT0S077_9SPHN</name>
<evidence type="ECO:0000259" key="13">
    <source>
        <dbReference type="SMART" id="SM01263"/>
    </source>
</evidence>
<keyword evidence="15" id="KW-1185">Reference proteome</keyword>
<dbReference type="InterPro" id="IPR001930">
    <property type="entry name" value="Peptidase_M1"/>
</dbReference>
<dbReference type="EC" id="3.4.11.2" evidence="5"/>
<dbReference type="SUPFAM" id="SSF55486">
    <property type="entry name" value="Metalloproteases ('zincins'), catalytic domain"/>
    <property type="match status" value="1"/>
</dbReference>
<dbReference type="RefSeq" id="WP_249830736.1">
    <property type="nucleotide sequence ID" value="NZ_JAMGBE010000001.1"/>
</dbReference>
<dbReference type="PANTHER" id="PTHR45726">
    <property type="entry name" value="LEUKOTRIENE A-4 HYDROLASE"/>
    <property type="match status" value="1"/>
</dbReference>
<dbReference type="Pfam" id="PF01433">
    <property type="entry name" value="Peptidase_M1"/>
    <property type="match status" value="1"/>
</dbReference>
<comment type="caution">
    <text evidence="14">The sequence shown here is derived from an EMBL/GenBank/DDBJ whole genome shotgun (WGS) entry which is preliminary data.</text>
</comment>
<evidence type="ECO:0000256" key="1">
    <source>
        <dbReference type="ARBA" id="ARBA00000098"/>
    </source>
</evidence>
<dbReference type="Gene3D" id="1.25.40.320">
    <property type="entry name" value="Peptidase M1, leukotriene A4 hydrolase/aminopeptidase C-terminal domain"/>
    <property type="match status" value="1"/>
</dbReference>
<dbReference type="InterPro" id="IPR038502">
    <property type="entry name" value="M1_LTA-4_hydro/amino_C_sf"/>
</dbReference>
<dbReference type="InterPro" id="IPR045357">
    <property type="entry name" value="Aminopeptidase_N-like_N"/>
</dbReference>
<evidence type="ECO:0000256" key="6">
    <source>
        <dbReference type="ARBA" id="ARBA00015611"/>
    </source>
</evidence>
<evidence type="ECO:0000256" key="8">
    <source>
        <dbReference type="ARBA" id="ARBA00022670"/>
    </source>
</evidence>
<keyword evidence="10" id="KW-0378">Hydrolase</keyword>
<evidence type="ECO:0000256" key="9">
    <source>
        <dbReference type="ARBA" id="ARBA00022723"/>
    </source>
</evidence>
<dbReference type="PANTHER" id="PTHR45726:SF3">
    <property type="entry name" value="LEUKOTRIENE A-4 HYDROLASE"/>
    <property type="match status" value="1"/>
</dbReference>
<evidence type="ECO:0000256" key="11">
    <source>
        <dbReference type="ARBA" id="ARBA00022833"/>
    </source>
</evidence>
<keyword evidence="7" id="KW-0963">Cytoplasm</keyword>
<evidence type="ECO:0000256" key="3">
    <source>
        <dbReference type="ARBA" id="ARBA00004496"/>
    </source>
</evidence>
<evidence type="ECO:0000256" key="4">
    <source>
        <dbReference type="ARBA" id="ARBA00010136"/>
    </source>
</evidence>
<dbReference type="Pfam" id="PF17900">
    <property type="entry name" value="Peptidase_M1_N"/>
    <property type="match status" value="1"/>
</dbReference>
<dbReference type="InterPro" id="IPR014782">
    <property type="entry name" value="Peptidase_M1_dom"/>
</dbReference>
<dbReference type="PROSITE" id="PS51257">
    <property type="entry name" value="PROKAR_LIPOPROTEIN"/>
    <property type="match status" value="1"/>
</dbReference>
<comment type="catalytic activity">
    <reaction evidence="1">
        <text>Release of an N-terminal amino acid, Xaa-|-Yaa- from a peptide, amide or arylamide. Xaa is preferably Ala, but may be most amino acids including Pro (slow action). When a terminal hydrophobic residue is followed by a prolyl residue, the two may be released as an intact Xaa-Pro dipeptide.</text>
        <dbReference type="EC" id="3.4.11.2"/>
    </reaction>
</comment>
<feature type="domain" description="Peptidase M1 leukotriene A4 hydrolase/aminopeptidase C-terminal" evidence="13">
    <location>
        <begin position="499"/>
        <end position="630"/>
    </location>
</feature>
<organism evidence="14 15">
    <name type="scientific">Sphingomonas hankyongi</name>
    <dbReference type="NCBI Taxonomy" id="2908209"/>
    <lineage>
        <taxon>Bacteria</taxon>
        <taxon>Pseudomonadati</taxon>
        <taxon>Pseudomonadota</taxon>
        <taxon>Alphaproteobacteria</taxon>
        <taxon>Sphingomonadales</taxon>
        <taxon>Sphingomonadaceae</taxon>
        <taxon>Sphingomonas</taxon>
    </lineage>
</organism>
<evidence type="ECO:0000313" key="14">
    <source>
        <dbReference type="EMBL" id="MCL6729263.1"/>
    </source>
</evidence>
<dbReference type="SUPFAM" id="SSF48371">
    <property type="entry name" value="ARM repeat"/>
    <property type="match status" value="1"/>
</dbReference>
<evidence type="ECO:0000256" key="10">
    <source>
        <dbReference type="ARBA" id="ARBA00022801"/>
    </source>
</evidence>
<dbReference type="Gene3D" id="2.60.40.1730">
    <property type="entry name" value="tricorn interacting facor f3 domain"/>
    <property type="match status" value="1"/>
</dbReference>
<protein>
    <recommendedName>
        <fullName evidence="6">Aminopeptidase N</fullName>
        <ecNumber evidence="5">3.4.11.2</ecNumber>
    </recommendedName>
</protein>
<accession>A0ABT0S077</accession>
<dbReference type="Gene3D" id="3.30.2010.30">
    <property type="match status" value="1"/>
</dbReference>
<dbReference type="Proteomes" id="UP001165342">
    <property type="component" value="Unassembled WGS sequence"/>
</dbReference>
<dbReference type="EMBL" id="JAMGBE010000001">
    <property type="protein sequence ID" value="MCL6729263.1"/>
    <property type="molecule type" value="Genomic_DNA"/>
</dbReference>
<dbReference type="InterPro" id="IPR027268">
    <property type="entry name" value="Peptidase_M4/M1_CTD_sf"/>
</dbReference>
<dbReference type="Pfam" id="PF09127">
    <property type="entry name" value="Leuk-A4-hydro_C"/>
    <property type="match status" value="1"/>
</dbReference>
<dbReference type="CDD" id="cd09599">
    <property type="entry name" value="M1_LTA4H"/>
    <property type="match status" value="1"/>
</dbReference>
<comment type="cofactor">
    <cofactor evidence="2">
        <name>Zn(2+)</name>
        <dbReference type="ChEBI" id="CHEBI:29105"/>
    </cofactor>
</comment>
<sequence length="648" mass="70773">MTLLRSAFFAAAVLLAACRAGEEGNRADASPGEMTVAPILTSEDALDVSSFAKPLEARVTHVALDLGVDFDSKRIAGTATLDIDRRADAKEIVLDDKGLEIESITDGANRPLQWKVGAADPNLGSPLAVALNPDTKRLVIKYKSAPQAGALLWLTPQQTAGKKAPFLFSQGESIENRSWIPTQDSPGVRQTWEATVRVPAGMTAVMSAPRSAEPITQGGESVFSFKMGHSVAPYMIAIAVGDLAFKSLGSRTGVWAEPATLPAAANELADTEKMVDAAEKLYGPYQWGRYDVLVLPPSFPFGGMENPTLTFATPTFIAGDRSLVSLIAHELAHSWSGNLATNATWNDFWLNEGMTTYAERRIVEELYGKKVADEQIALGIDAMNKAVKDNGGPSGADTRLHLDVKGRHPDEGSSDIAYEKGAAFLRTIEANVGRERFDEWLKGWFSRHAFQPVTSKIFLDDIRQHLVKGDKGLESKLMLDRWVYEPGVPPNMVRPPAGTFAEQDQAAAAFAGGSTAPDWTKWTTDERLRFLNRLPRSIPKQRLDALQNAYDLNGIGNMEVRYAWLDLVVGNRYDPGIPSLEQFLTSQGRGKFVKPLIKALAKDGQWGRPIAERIFAQTRNFYHPMVVRDLEELKLAQPASQGAKSTAP</sequence>
<evidence type="ECO:0000256" key="2">
    <source>
        <dbReference type="ARBA" id="ARBA00001947"/>
    </source>
</evidence>
<dbReference type="Gene3D" id="1.10.390.10">
    <property type="entry name" value="Neutral Protease Domain 2"/>
    <property type="match status" value="1"/>
</dbReference>
<dbReference type="PRINTS" id="PR00756">
    <property type="entry name" value="ALADIPTASE"/>
</dbReference>
<keyword evidence="12" id="KW-0482">Metalloprotease</keyword>
<comment type="subcellular location">
    <subcellularLocation>
        <location evidence="3">Cytoplasm</location>
    </subcellularLocation>
</comment>
<dbReference type="InterPro" id="IPR034015">
    <property type="entry name" value="M1_LTA4H"/>
</dbReference>
<keyword evidence="8" id="KW-0645">Protease</keyword>
<gene>
    <name evidence="14" type="ORF">LZ538_04230</name>
</gene>
<reference evidence="14" key="1">
    <citation type="submission" date="2022-05" db="EMBL/GenBank/DDBJ databases">
        <authorList>
            <person name="Jo J.-H."/>
            <person name="Im W.-T."/>
        </authorList>
    </citation>
    <scope>NUCLEOTIDE SEQUENCE</scope>
    <source>
        <strain evidence="14">SE220</strain>
    </source>
</reference>
<evidence type="ECO:0000256" key="5">
    <source>
        <dbReference type="ARBA" id="ARBA00012564"/>
    </source>
</evidence>
<proteinExistence type="inferred from homology"/>
<dbReference type="InterPro" id="IPR042097">
    <property type="entry name" value="Aminopeptidase_N-like_N_sf"/>
</dbReference>